<reference evidence="3" key="1">
    <citation type="submission" date="2024-04" db="EMBL/GenBank/DDBJ databases">
        <title>Salinicola lusitanus LLJ914,a marine bacterium isolated from the Okinawa Trough.</title>
        <authorList>
            <person name="Li J."/>
        </authorList>
    </citation>
    <scope>NUCLEOTIDE SEQUENCE [LARGE SCALE GENOMIC DNA]</scope>
</reference>
<feature type="compositionally biased region" description="Polar residues" evidence="1">
    <location>
        <begin position="497"/>
        <end position="515"/>
    </location>
</feature>
<feature type="region of interest" description="Disordered" evidence="1">
    <location>
        <begin position="87"/>
        <end position="126"/>
    </location>
</feature>
<dbReference type="Proteomes" id="UP001460270">
    <property type="component" value="Unassembled WGS sequence"/>
</dbReference>
<feature type="compositionally biased region" description="Basic and acidic residues" evidence="1">
    <location>
        <begin position="577"/>
        <end position="587"/>
    </location>
</feature>
<name>A0AAW0NS27_9GOBI</name>
<comment type="caution">
    <text evidence="2">The sequence shown here is derived from an EMBL/GenBank/DDBJ whole genome shotgun (WGS) entry which is preliminary data.</text>
</comment>
<protein>
    <submittedName>
        <fullName evidence="2">Uncharacterized protein</fullName>
    </submittedName>
</protein>
<feature type="compositionally biased region" description="Polar residues" evidence="1">
    <location>
        <begin position="148"/>
        <end position="167"/>
    </location>
</feature>
<feature type="compositionally biased region" description="Polar residues" evidence="1">
    <location>
        <begin position="301"/>
        <end position="328"/>
    </location>
</feature>
<accession>A0AAW0NS27</accession>
<evidence type="ECO:0000313" key="3">
    <source>
        <dbReference type="Proteomes" id="UP001460270"/>
    </source>
</evidence>
<dbReference type="AlphaFoldDB" id="A0AAW0NS27"/>
<feature type="region of interest" description="Disordered" evidence="1">
    <location>
        <begin position="435"/>
        <end position="605"/>
    </location>
</feature>
<evidence type="ECO:0000313" key="2">
    <source>
        <dbReference type="EMBL" id="KAK7904490.1"/>
    </source>
</evidence>
<feature type="compositionally biased region" description="Polar residues" evidence="1">
    <location>
        <begin position="339"/>
        <end position="356"/>
    </location>
</feature>
<sequence>MGSTTAAVPCLSPQVLELSARWTTALCPRTCPCVPKEKKSKGMFSLKLKKKKNKPRAEDVFFVDPGDPDSISQQHMSYDQMSISTECSYRPEPDWDPQSENTSMISFDMSSPQSPKSPSKYFKNSEDKKGVLDRISNFFNHKKRKSSNSKLPSEASTEAGSPLSPRSLQFRDDGLLTLTQSPNARKKGAECSDNLSNTSTPSTVSLASVVAGNTELPFADSSSSGKSSVREVTVCKISTAEGNSLNVTSSTCKTSSLPKAGSSSVLGFADSVVEEVSKRLQVLEHTEENKGERTFQRLTQTTVTSTSSNHSAPPKSPNLTSISLATKKSSVKVGENEHSTSLSGITLGSQSSTSHLITKRQDQAHVPTDRCNDVKQVETVSRDLEEPAAVIASHQEDEAAKTESPVLVKAIWVETHLGEEGWSREGETDDLIRGSEEGFRADSPPVLAIPVTVIPEDDSFRQSATDRPATPRESAPSGGSLPEPALTQESHRASPEPGSTSAGTESKPKSITETSPGEVHVTRKTVSLPSKHRFFAHKVNISSGSSSDENKTTEEAQSTSSKAVDSSKAKLPPVSPVKDEVFEESKPDLNISKDSPQLDLKVEAH</sequence>
<proteinExistence type="predicted"/>
<feature type="compositionally biased region" description="Low complexity" evidence="1">
    <location>
        <begin position="110"/>
        <end position="120"/>
    </location>
</feature>
<feature type="region of interest" description="Disordered" evidence="1">
    <location>
        <begin position="138"/>
        <end position="201"/>
    </location>
</feature>
<feature type="region of interest" description="Disordered" evidence="1">
    <location>
        <begin position="301"/>
        <end position="366"/>
    </location>
</feature>
<dbReference type="EMBL" id="JBBPFD010000012">
    <property type="protein sequence ID" value="KAK7904490.1"/>
    <property type="molecule type" value="Genomic_DNA"/>
</dbReference>
<gene>
    <name evidence="2" type="ORF">WMY93_017097</name>
</gene>
<feature type="compositionally biased region" description="Polar residues" evidence="1">
    <location>
        <begin position="555"/>
        <end position="564"/>
    </location>
</feature>
<evidence type="ECO:0000256" key="1">
    <source>
        <dbReference type="SAM" id="MobiDB-lite"/>
    </source>
</evidence>
<organism evidence="2 3">
    <name type="scientific">Mugilogobius chulae</name>
    <name type="common">yellowstripe goby</name>
    <dbReference type="NCBI Taxonomy" id="88201"/>
    <lineage>
        <taxon>Eukaryota</taxon>
        <taxon>Metazoa</taxon>
        <taxon>Chordata</taxon>
        <taxon>Craniata</taxon>
        <taxon>Vertebrata</taxon>
        <taxon>Euteleostomi</taxon>
        <taxon>Actinopterygii</taxon>
        <taxon>Neopterygii</taxon>
        <taxon>Teleostei</taxon>
        <taxon>Neoteleostei</taxon>
        <taxon>Acanthomorphata</taxon>
        <taxon>Gobiaria</taxon>
        <taxon>Gobiiformes</taxon>
        <taxon>Gobioidei</taxon>
        <taxon>Gobiidae</taxon>
        <taxon>Gobionellinae</taxon>
        <taxon>Mugilogobius</taxon>
    </lineage>
</organism>
<keyword evidence="3" id="KW-1185">Reference proteome</keyword>
<feature type="compositionally biased region" description="Polar residues" evidence="1">
    <location>
        <begin position="98"/>
        <end position="109"/>
    </location>
</feature>